<reference evidence="2 3" key="2">
    <citation type="journal article" date="2023" name="Mol. Biol. Evol.">
        <title>Genomics of Secondarily Temperate Adaptation in the Only Non-Antarctic Icefish.</title>
        <authorList>
            <person name="Rivera-Colon A.G."/>
            <person name="Rayamajhi N."/>
            <person name="Minhas B.F."/>
            <person name="Madrigal G."/>
            <person name="Bilyk K.T."/>
            <person name="Yoon V."/>
            <person name="Hune M."/>
            <person name="Gregory S."/>
            <person name="Cheng C.H.C."/>
            <person name="Catchen J.M."/>
        </authorList>
    </citation>
    <scope>NUCLEOTIDE SEQUENCE [LARGE SCALE GENOMIC DNA]</scope>
    <source>
        <strain evidence="2">JMC-PN-2008</strain>
    </source>
</reference>
<dbReference type="EMBL" id="JAUZQC010000015">
    <property type="protein sequence ID" value="KAK5858219.1"/>
    <property type="molecule type" value="Genomic_DNA"/>
</dbReference>
<gene>
    <name evidence="2" type="ORF">PBY51_002377</name>
</gene>
<evidence type="ECO:0000256" key="1">
    <source>
        <dbReference type="SAM" id="MobiDB-lite"/>
    </source>
</evidence>
<protein>
    <submittedName>
        <fullName evidence="2">Uncharacterized protein</fullName>
    </submittedName>
</protein>
<feature type="compositionally biased region" description="Basic and acidic residues" evidence="1">
    <location>
        <begin position="50"/>
        <end position="69"/>
    </location>
</feature>
<organism evidence="2 3">
    <name type="scientific">Eleginops maclovinus</name>
    <name type="common">Patagonian blennie</name>
    <name type="synonym">Eleginus maclovinus</name>
    <dbReference type="NCBI Taxonomy" id="56733"/>
    <lineage>
        <taxon>Eukaryota</taxon>
        <taxon>Metazoa</taxon>
        <taxon>Chordata</taxon>
        <taxon>Craniata</taxon>
        <taxon>Vertebrata</taxon>
        <taxon>Euteleostomi</taxon>
        <taxon>Actinopterygii</taxon>
        <taxon>Neopterygii</taxon>
        <taxon>Teleostei</taxon>
        <taxon>Neoteleostei</taxon>
        <taxon>Acanthomorphata</taxon>
        <taxon>Eupercaria</taxon>
        <taxon>Perciformes</taxon>
        <taxon>Notothenioidei</taxon>
        <taxon>Eleginopidae</taxon>
        <taxon>Eleginops</taxon>
    </lineage>
</organism>
<reference evidence="2 3" key="1">
    <citation type="journal article" date="2023" name="Genes (Basel)">
        <title>Chromosome-Level Genome Assembly and Circadian Gene Repertoire of the Patagonia Blennie Eleginops maclovinus-The Closest Ancestral Proxy of Antarctic Cryonotothenioids.</title>
        <authorList>
            <person name="Cheng C.C."/>
            <person name="Rivera-Colon A.G."/>
            <person name="Minhas B.F."/>
            <person name="Wilson L."/>
            <person name="Rayamajhi N."/>
            <person name="Vargas-Chacoff L."/>
            <person name="Catchen J.M."/>
        </authorList>
    </citation>
    <scope>NUCLEOTIDE SEQUENCE [LARGE SCALE GENOMIC DNA]</scope>
    <source>
        <strain evidence="2">JMC-PN-2008</strain>
    </source>
</reference>
<proteinExistence type="predicted"/>
<accession>A0AAN7XCT5</accession>
<evidence type="ECO:0000313" key="3">
    <source>
        <dbReference type="Proteomes" id="UP001346869"/>
    </source>
</evidence>
<feature type="region of interest" description="Disordered" evidence="1">
    <location>
        <begin position="46"/>
        <end position="69"/>
    </location>
</feature>
<comment type="caution">
    <text evidence="2">The sequence shown here is derived from an EMBL/GenBank/DDBJ whole genome shotgun (WGS) entry which is preliminary data.</text>
</comment>
<name>A0AAN7XCT5_ELEMC</name>
<keyword evidence="3" id="KW-1185">Reference proteome</keyword>
<dbReference type="AlphaFoldDB" id="A0AAN7XCT5"/>
<evidence type="ECO:0000313" key="2">
    <source>
        <dbReference type="EMBL" id="KAK5858219.1"/>
    </source>
</evidence>
<sequence length="69" mass="7926">MWDHPICLPLSDCLSIFKQLSPRPPSLAPQFNSVLADIHRRIDSITSRHASHEPFGDPLRRDIQPDVQR</sequence>
<dbReference type="Proteomes" id="UP001346869">
    <property type="component" value="Unassembled WGS sequence"/>
</dbReference>